<feature type="compositionally biased region" description="Polar residues" evidence="8">
    <location>
        <begin position="227"/>
        <end position="237"/>
    </location>
</feature>
<dbReference type="EMBL" id="JAIWQS010000003">
    <property type="protein sequence ID" value="KAJ8769438.1"/>
    <property type="molecule type" value="Genomic_DNA"/>
</dbReference>
<dbReference type="Proteomes" id="UP001159364">
    <property type="component" value="Linkage Group LG03"/>
</dbReference>
<evidence type="ECO:0000256" key="1">
    <source>
        <dbReference type="ARBA" id="ARBA00003913"/>
    </source>
</evidence>
<reference evidence="9 10" key="1">
    <citation type="submission" date="2021-09" db="EMBL/GenBank/DDBJ databases">
        <title>Genomic insights and catalytic innovation underlie evolution of tropane alkaloids biosynthesis.</title>
        <authorList>
            <person name="Wang Y.-J."/>
            <person name="Tian T."/>
            <person name="Huang J.-P."/>
            <person name="Huang S.-X."/>
        </authorList>
    </citation>
    <scope>NUCLEOTIDE SEQUENCE [LARGE SCALE GENOMIC DNA]</scope>
    <source>
        <strain evidence="9">KIB-2018</strain>
        <tissue evidence="9">Leaf</tissue>
    </source>
</reference>
<feature type="compositionally biased region" description="Low complexity" evidence="8">
    <location>
        <begin position="239"/>
        <end position="250"/>
    </location>
</feature>
<comment type="subcellular location">
    <subcellularLocation>
        <location evidence="2 7">Cytoplasmic vesicle membrane</location>
        <topology evidence="2 7">Peripheral membrane protein</topology>
        <orientation evidence="2 7">Cytoplasmic side</orientation>
    </subcellularLocation>
    <subcellularLocation>
        <location evidence="7">Membrane</location>
        <location evidence="7">Coated pit</location>
        <topology evidence="7">Peripheral membrane protein</topology>
        <orientation evidence="7">Cytoplasmic side</orientation>
    </subcellularLocation>
    <text evidence="7">Cytoplasmic face of coated pits and vesicles.</text>
</comment>
<feature type="compositionally biased region" description="Basic and acidic residues" evidence="8">
    <location>
        <begin position="7"/>
        <end position="22"/>
    </location>
</feature>
<evidence type="ECO:0000256" key="6">
    <source>
        <dbReference type="ARBA" id="ARBA00023329"/>
    </source>
</evidence>
<comment type="similarity">
    <text evidence="3 7">Belongs to the clathrin light chain family.</text>
</comment>
<organism evidence="9 10">
    <name type="scientific">Erythroxylum novogranatense</name>
    <dbReference type="NCBI Taxonomy" id="1862640"/>
    <lineage>
        <taxon>Eukaryota</taxon>
        <taxon>Viridiplantae</taxon>
        <taxon>Streptophyta</taxon>
        <taxon>Embryophyta</taxon>
        <taxon>Tracheophyta</taxon>
        <taxon>Spermatophyta</taxon>
        <taxon>Magnoliopsida</taxon>
        <taxon>eudicotyledons</taxon>
        <taxon>Gunneridae</taxon>
        <taxon>Pentapetalae</taxon>
        <taxon>rosids</taxon>
        <taxon>fabids</taxon>
        <taxon>Malpighiales</taxon>
        <taxon>Erythroxylaceae</taxon>
        <taxon>Erythroxylum</taxon>
    </lineage>
</organism>
<keyword evidence="4 7" id="KW-0472">Membrane</keyword>
<evidence type="ECO:0000256" key="2">
    <source>
        <dbReference type="ARBA" id="ARBA00004180"/>
    </source>
</evidence>
<gene>
    <name evidence="9" type="ORF">K2173_002928</name>
</gene>
<dbReference type="GO" id="GO:0032050">
    <property type="term" value="F:clathrin heavy chain binding"/>
    <property type="evidence" value="ECO:0007669"/>
    <property type="project" value="TreeGrafter"/>
</dbReference>
<dbReference type="InterPro" id="IPR000996">
    <property type="entry name" value="Clathrin_L-chain"/>
</dbReference>
<evidence type="ECO:0000256" key="3">
    <source>
        <dbReference type="ARBA" id="ARBA00005263"/>
    </source>
</evidence>
<dbReference type="GO" id="GO:0030130">
    <property type="term" value="C:clathrin coat of trans-Golgi network vesicle"/>
    <property type="evidence" value="ECO:0007669"/>
    <property type="project" value="InterPro"/>
</dbReference>
<evidence type="ECO:0000256" key="5">
    <source>
        <dbReference type="ARBA" id="ARBA00023176"/>
    </source>
</evidence>
<name>A0AAV8TRS4_9ROSI</name>
<dbReference type="AlphaFoldDB" id="A0AAV8TRS4"/>
<keyword evidence="10" id="KW-1185">Reference proteome</keyword>
<protein>
    <recommendedName>
        <fullName evidence="7">Clathrin light chain</fullName>
    </recommendedName>
</protein>
<evidence type="ECO:0000256" key="4">
    <source>
        <dbReference type="ARBA" id="ARBA00023136"/>
    </source>
</evidence>
<proteinExistence type="inferred from homology"/>
<accession>A0AAV8TRS4</accession>
<evidence type="ECO:0000313" key="9">
    <source>
        <dbReference type="EMBL" id="KAJ8769438.1"/>
    </source>
</evidence>
<dbReference type="GO" id="GO:0005198">
    <property type="term" value="F:structural molecule activity"/>
    <property type="evidence" value="ECO:0007669"/>
    <property type="project" value="InterPro"/>
</dbReference>
<dbReference type="GO" id="GO:0072583">
    <property type="term" value="P:clathrin-dependent endocytosis"/>
    <property type="evidence" value="ECO:0007669"/>
    <property type="project" value="TreeGrafter"/>
</dbReference>
<comment type="function">
    <text evidence="1 7">Clathrin is the major protein of the polyhedral coat of coated pits and vesicles.</text>
</comment>
<feature type="region of interest" description="Disordered" evidence="8">
    <location>
        <begin position="203"/>
        <end position="250"/>
    </location>
</feature>
<dbReference type="PANTHER" id="PTHR10639:SF24">
    <property type="entry name" value="CLATHRIN LIGHT CHAIN 3"/>
    <property type="match status" value="1"/>
</dbReference>
<keyword evidence="5 7" id="KW-0168">Coated pit</keyword>
<feature type="region of interest" description="Disordered" evidence="8">
    <location>
        <begin position="1"/>
        <end position="25"/>
    </location>
</feature>
<evidence type="ECO:0000313" key="10">
    <source>
        <dbReference type="Proteomes" id="UP001159364"/>
    </source>
</evidence>
<dbReference type="GO" id="GO:0030132">
    <property type="term" value="C:clathrin coat of coated pit"/>
    <property type="evidence" value="ECO:0007669"/>
    <property type="project" value="InterPro"/>
</dbReference>
<dbReference type="Pfam" id="PF01086">
    <property type="entry name" value="Clathrin_lg_ch"/>
    <property type="match status" value="1"/>
</dbReference>
<evidence type="ECO:0000256" key="7">
    <source>
        <dbReference type="RuleBase" id="RU363137"/>
    </source>
</evidence>
<dbReference type="GO" id="GO:0006886">
    <property type="term" value="P:intracellular protein transport"/>
    <property type="evidence" value="ECO:0007669"/>
    <property type="project" value="InterPro"/>
</dbReference>
<evidence type="ECO:0000256" key="8">
    <source>
        <dbReference type="SAM" id="MobiDB-lite"/>
    </source>
</evidence>
<dbReference type="PANTHER" id="PTHR10639">
    <property type="entry name" value="CLATHRIN LIGHT CHAIN"/>
    <property type="match status" value="1"/>
</dbReference>
<feature type="region of interest" description="Disordered" evidence="8">
    <location>
        <begin position="38"/>
        <end position="66"/>
    </location>
</feature>
<keyword evidence="6 7" id="KW-0968">Cytoplasmic vesicle</keyword>
<sequence length="250" mass="28223">MSSFAHSFHDSVHQNHSDRSEEFVDYNSQEFDSANVVFESQPSDDNGRDFDGEFAESDGPILPPPSEMVAEEGLALREWRRENAMKLEEKGKIEKEVLSQIIEEANDYKVEFYQKREVICENNKVTNREKEKLFLTKHESFHAEVDKSYWKAIAELIPNEVPTIVKRGKNDQEKKPALVVIQGPKPGKPTELSRMRQILLKLKHSTPPHLKLSPPPAQDHSKDAINNDASLPATSSKDAVAVPPEAVVVA</sequence>
<comment type="caution">
    <text evidence="9">The sequence shown here is derived from an EMBL/GenBank/DDBJ whole genome shotgun (WGS) entry which is preliminary data.</text>
</comment>